<dbReference type="AlphaFoldDB" id="A0A5B6VM42"/>
<comment type="caution">
    <text evidence="2">The sequence shown here is derived from an EMBL/GenBank/DDBJ whole genome shotgun (WGS) entry which is preliminary data.</text>
</comment>
<dbReference type="Pfam" id="PF24626">
    <property type="entry name" value="SH3_Tf2-1"/>
    <property type="match status" value="1"/>
</dbReference>
<dbReference type="Proteomes" id="UP000325315">
    <property type="component" value="Unassembled WGS sequence"/>
</dbReference>
<feature type="domain" description="Tf2-1-like SH3-like" evidence="1">
    <location>
        <begin position="13"/>
        <end position="39"/>
    </location>
</feature>
<gene>
    <name evidence="2" type="ORF">EPI10_015870</name>
</gene>
<dbReference type="PANTHER" id="PTHR46148">
    <property type="entry name" value="CHROMO DOMAIN-CONTAINING PROTEIN"/>
    <property type="match status" value="1"/>
</dbReference>
<dbReference type="PANTHER" id="PTHR46148:SF44">
    <property type="entry name" value="GAG-POL POLYPROTEIN"/>
    <property type="match status" value="1"/>
</dbReference>
<dbReference type="InterPro" id="IPR056924">
    <property type="entry name" value="SH3_Tf2-1"/>
</dbReference>
<keyword evidence="3" id="KW-1185">Reference proteome</keyword>
<evidence type="ECO:0000313" key="2">
    <source>
        <dbReference type="EMBL" id="KAA3470138.1"/>
    </source>
</evidence>
<dbReference type="OrthoDB" id="1939135at2759"/>
<protein>
    <submittedName>
        <fullName evidence="2">Chromo domain-containing protein</fullName>
    </submittedName>
</protein>
<organism evidence="2 3">
    <name type="scientific">Gossypium australe</name>
    <dbReference type="NCBI Taxonomy" id="47621"/>
    <lineage>
        <taxon>Eukaryota</taxon>
        <taxon>Viridiplantae</taxon>
        <taxon>Streptophyta</taxon>
        <taxon>Embryophyta</taxon>
        <taxon>Tracheophyta</taxon>
        <taxon>Spermatophyta</taxon>
        <taxon>Magnoliopsida</taxon>
        <taxon>eudicotyledons</taxon>
        <taxon>Gunneridae</taxon>
        <taxon>Pentapetalae</taxon>
        <taxon>rosids</taxon>
        <taxon>malvids</taxon>
        <taxon>Malvales</taxon>
        <taxon>Malvaceae</taxon>
        <taxon>Malvoideae</taxon>
        <taxon>Gossypium</taxon>
    </lineage>
</organism>
<name>A0A5B6VM42_9ROSI</name>
<evidence type="ECO:0000259" key="1">
    <source>
        <dbReference type="Pfam" id="PF24626"/>
    </source>
</evidence>
<reference evidence="3" key="1">
    <citation type="journal article" date="2019" name="Plant Biotechnol. J.">
        <title>Genome sequencing of the Australian wild diploid species Gossypium australe highlights disease resistance and delayed gland morphogenesis.</title>
        <authorList>
            <person name="Cai Y."/>
            <person name="Cai X."/>
            <person name="Wang Q."/>
            <person name="Wang P."/>
            <person name="Zhang Y."/>
            <person name="Cai C."/>
            <person name="Xu Y."/>
            <person name="Wang K."/>
            <person name="Zhou Z."/>
            <person name="Wang C."/>
            <person name="Geng S."/>
            <person name="Li B."/>
            <person name="Dong Q."/>
            <person name="Hou Y."/>
            <person name="Wang H."/>
            <person name="Ai P."/>
            <person name="Liu Z."/>
            <person name="Yi F."/>
            <person name="Sun M."/>
            <person name="An G."/>
            <person name="Cheng J."/>
            <person name="Zhang Y."/>
            <person name="Shi Q."/>
            <person name="Xie Y."/>
            <person name="Shi X."/>
            <person name="Chang Y."/>
            <person name="Huang F."/>
            <person name="Chen Y."/>
            <person name="Hong S."/>
            <person name="Mi L."/>
            <person name="Sun Q."/>
            <person name="Zhang L."/>
            <person name="Zhou B."/>
            <person name="Peng R."/>
            <person name="Zhang X."/>
            <person name="Liu F."/>
        </authorList>
    </citation>
    <scope>NUCLEOTIDE SEQUENCE [LARGE SCALE GENOMIC DNA]</scope>
    <source>
        <strain evidence="3">cv. PA1801</strain>
    </source>
</reference>
<sequence>MVMRFGQKCKLSPRIGPVAYQLELPPDLDRIDDIFHVSISDPSHIVLIEGTEVCPNLSFEEEPTRILDRVVKVFW</sequence>
<accession>A0A5B6VM42</accession>
<dbReference type="EMBL" id="SMMG02000006">
    <property type="protein sequence ID" value="KAA3470138.1"/>
    <property type="molecule type" value="Genomic_DNA"/>
</dbReference>
<proteinExistence type="predicted"/>
<evidence type="ECO:0000313" key="3">
    <source>
        <dbReference type="Proteomes" id="UP000325315"/>
    </source>
</evidence>